<dbReference type="InterPro" id="IPR037682">
    <property type="entry name" value="TonB_C"/>
</dbReference>
<evidence type="ECO:0000256" key="3">
    <source>
        <dbReference type="ARBA" id="ARBA00022448"/>
    </source>
</evidence>
<dbReference type="InterPro" id="IPR007627">
    <property type="entry name" value="RNA_pol_sigma70_r2"/>
</dbReference>
<name>A0A832LKE8_9BACT</name>
<proteinExistence type="inferred from homology"/>
<dbReference type="InterPro" id="IPR014284">
    <property type="entry name" value="RNA_pol_sigma-70_dom"/>
</dbReference>
<dbReference type="GO" id="GO:0015031">
    <property type="term" value="P:protein transport"/>
    <property type="evidence" value="ECO:0007669"/>
    <property type="project" value="UniProtKB-KW"/>
</dbReference>
<keyword evidence="9 11" id="KW-0472">Membrane</keyword>
<dbReference type="Pfam" id="PF03544">
    <property type="entry name" value="TonB_C"/>
    <property type="match status" value="1"/>
</dbReference>
<dbReference type="GO" id="GO:0098797">
    <property type="term" value="C:plasma membrane protein complex"/>
    <property type="evidence" value="ECO:0007669"/>
    <property type="project" value="TreeGrafter"/>
</dbReference>
<dbReference type="EMBL" id="DSVI01000025">
    <property type="protein sequence ID" value="HGT49041.1"/>
    <property type="molecule type" value="Genomic_DNA"/>
</dbReference>
<dbReference type="Pfam" id="PF04542">
    <property type="entry name" value="Sigma70_r2"/>
    <property type="match status" value="1"/>
</dbReference>
<dbReference type="Gene3D" id="1.10.1740.10">
    <property type="match status" value="1"/>
</dbReference>
<sequence>MLDFRMVETKNQITDGELVLKIAGFNAQAFEQLYSRYSSFLYSLIKKIIGDPKLSERVLLNVFAIFWKRIELYDATTNNVYTHLTLLTRNRAIDVLKRMDEHKLSPAYDDLYEFEKIIPKLSPVMKPISLELAMAFAERIRFYKTQLTEVQNLILNMIFFEGLTDDEIAKKLNVPEATIKQKVQTVLGTLMQNLSGKNLEAGGNKKIIDLIKLEAIGRLSKDEKEYLTNQKLEDPEFPWAILGEYQNLVALLASTLVPENPPTDLSGEITKLFSNVLIGNTEQYNVVIPNKFTKSEVNVNDNIPKQDTSINQEDFPIRFKEPSKQDLEIIEEITQIVPEPEKPQEKTEEKPVEKIAEPELVENKFTNHPPAENKPADLKPAPKPEPAENKLSADILNKVQPTPSVEQPKPIKEVKQKQPDPVSINKTINQILSKTETVQEKTKLVENKKPAPAEPVKKHEEKQDKSVVEKKPEQVESKQPAKQEDKNSVKELKKDSETKQVKPVISKEEKTTPVITDKAKDEKISGNVIGQPESKAKVKSDFKDEKKFENKSAEEDHNIEKLIEDYKQTYEKEIGELQKKLRRNIMITVGLILLLFGGGFVIYLSMQKEPEKLVTKVEQPVTNQNSDLNSQNNLVQQTDQPVQQNDLQKTITQTEPPKNEQPKNEPVKKDEQKVVYPPLPEAPKIQEPVLNGETKPESSDVQNNVPTVQPKTEKPKEEIIPPKEEKPITEEPSFFVAVEEPPQPVGGLAAIQNKIVYPIAAKRQGIEGKVLIQAIIDENGNVAKAKVIKGIGSGCDEAALDAVKSSKFTPGKQRGKNVRVQITIPIVFKL</sequence>
<feature type="region of interest" description="Disordered" evidence="10">
    <location>
        <begin position="693"/>
        <end position="716"/>
    </location>
</feature>
<keyword evidence="7" id="KW-0653">Protein transport</keyword>
<dbReference type="InterPro" id="IPR013324">
    <property type="entry name" value="RNA_pol_sigma_r3/r4-like"/>
</dbReference>
<evidence type="ECO:0000256" key="2">
    <source>
        <dbReference type="ARBA" id="ARBA00006555"/>
    </source>
</evidence>
<feature type="compositionally biased region" description="Basic and acidic residues" evidence="10">
    <location>
        <begin position="437"/>
        <end position="524"/>
    </location>
</feature>
<dbReference type="InterPro" id="IPR036388">
    <property type="entry name" value="WH-like_DNA-bd_sf"/>
</dbReference>
<evidence type="ECO:0000256" key="7">
    <source>
        <dbReference type="ARBA" id="ARBA00022927"/>
    </source>
</evidence>
<dbReference type="NCBIfam" id="TIGR01352">
    <property type="entry name" value="tonB_Cterm"/>
    <property type="match status" value="1"/>
</dbReference>
<accession>A0A832LKE8</accession>
<keyword evidence="3" id="KW-0813">Transport</keyword>
<gene>
    <name evidence="13" type="ORF">ENS56_13475</name>
</gene>
<feature type="region of interest" description="Disordered" evidence="10">
    <location>
        <begin position="651"/>
        <end position="671"/>
    </location>
</feature>
<evidence type="ECO:0000313" key="13">
    <source>
        <dbReference type="EMBL" id="HGT49041.1"/>
    </source>
</evidence>
<feature type="compositionally biased region" description="Basic and acidic residues" evidence="10">
    <location>
        <begin position="409"/>
        <end position="418"/>
    </location>
</feature>
<evidence type="ECO:0000259" key="12">
    <source>
        <dbReference type="PROSITE" id="PS52015"/>
    </source>
</evidence>
<dbReference type="GO" id="GO:0016987">
    <property type="term" value="F:sigma factor activity"/>
    <property type="evidence" value="ECO:0007669"/>
    <property type="project" value="InterPro"/>
</dbReference>
<keyword evidence="6 11" id="KW-0812">Transmembrane</keyword>
<reference evidence="13" key="1">
    <citation type="journal article" date="2020" name="mSystems">
        <title>Genome- and Community-Level Interaction Insights into Carbon Utilization and Element Cycling Functions of Hydrothermarchaeota in Hydrothermal Sediment.</title>
        <authorList>
            <person name="Zhou Z."/>
            <person name="Liu Y."/>
            <person name="Xu W."/>
            <person name="Pan J."/>
            <person name="Luo Z.H."/>
            <person name="Li M."/>
        </authorList>
    </citation>
    <scope>NUCLEOTIDE SEQUENCE [LARGE SCALE GENOMIC DNA]</scope>
    <source>
        <strain evidence="13">SpSt-500</strain>
    </source>
</reference>
<dbReference type="InterPro" id="IPR051045">
    <property type="entry name" value="TonB-dependent_transducer"/>
</dbReference>
<evidence type="ECO:0000256" key="6">
    <source>
        <dbReference type="ARBA" id="ARBA00022692"/>
    </source>
</evidence>
<keyword evidence="4" id="KW-1003">Cell membrane</keyword>
<evidence type="ECO:0000256" key="1">
    <source>
        <dbReference type="ARBA" id="ARBA00004383"/>
    </source>
</evidence>
<dbReference type="InterPro" id="IPR006260">
    <property type="entry name" value="TonB/TolA_C"/>
</dbReference>
<dbReference type="GO" id="GO:0031992">
    <property type="term" value="F:energy transducer activity"/>
    <property type="evidence" value="ECO:0007669"/>
    <property type="project" value="TreeGrafter"/>
</dbReference>
<feature type="transmembrane region" description="Helical" evidence="11">
    <location>
        <begin position="585"/>
        <end position="606"/>
    </location>
</feature>
<dbReference type="NCBIfam" id="TIGR02937">
    <property type="entry name" value="sigma70-ECF"/>
    <property type="match status" value="1"/>
</dbReference>
<dbReference type="SUPFAM" id="SSF74653">
    <property type="entry name" value="TolA/TonB C-terminal domain"/>
    <property type="match status" value="1"/>
</dbReference>
<keyword evidence="8 11" id="KW-1133">Transmembrane helix</keyword>
<feature type="compositionally biased region" description="Polar residues" evidence="10">
    <location>
        <begin position="699"/>
        <end position="709"/>
    </location>
</feature>
<comment type="subcellular location">
    <subcellularLocation>
        <location evidence="1">Cell inner membrane</location>
        <topology evidence="1">Single-pass membrane protein</topology>
        <orientation evidence="1">Periplasmic side</orientation>
    </subcellularLocation>
</comment>
<feature type="region of interest" description="Disordered" evidence="10">
    <location>
        <begin position="336"/>
        <end position="531"/>
    </location>
</feature>
<feature type="compositionally biased region" description="Polar residues" evidence="10">
    <location>
        <begin position="424"/>
        <end position="436"/>
    </location>
</feature>
<evidence type="ECO:0000256" key="10">
    <source>
        <dbReference type="SAM" id="MobiDB-lite"/>
    </source>
</evidence>
<keyword evidence="5" id="KW-0997">Cell inner membrane</keyword>
<dbReference type="GO" id="GO:0055085">
    <property type="term" value="P:transmembrane transport"/>
    <property type="evidence" value="ECO:0007669"/>
    <property type="project" value="InterPro"/>
</dbReference>
<protein>
    <submittedName>
        <fullName evidence="13">TonB family protein</fullName>
    </submittedName>
</protein>
<feature type="compositionally biased region" description="Basic and acidic residues" evidence="10">
    <location>
        <begin position="339"/>
        <end position="357"/>
    </location>
</feature>
<dbReference type="SUPFAM" id="SSF88946">
    <property type="entry name" value="Sigma2 domain of RNA polymerase sigma factors"/>
    <property type="match status" value="1"/>
</dbReference>
<dbReference type="SUPFAM" id="SSF88659">
    <property type="entry name" value="Sigma3 and sigma4 domains of RNA polymerase sigma factors"/>
    <property type="match status" value="1"/>
</dbReference>
<evidence type="ECO:0000256" key="9">
    <source>
        <dbReference type="ARBA" id="ARBA00023136"/>
    </source>
</evidence>
<dbReference type="PANTHER" id="PTHR33446:SF2">
    <property type="entry name" value="PROTEIN TONB"/>
    <property type="match status" value="1"/>
</dbReference>
<evidence type="ECO:0000256" key="8">
    <source>
        <dbReference type="ARBA" id="ARBA00022989"/>
    </source>
</evidence>
<dbReference type="Gene3D" id="1.10.10.10">
    <property type="entry name" value="Winged helix-like DNA-binding domain superfamily/Winged helix DNA-binding domain"/>
    <property type="match status" value="1"/>
</dbReference>
<dbReference type="InterPro" id="IPR013325">
    <property type="entry name" value="RNA_pol_sigma_r2"/>
</dbReference>
<organism evidence="13">
    <name type="scientific">Ignavibacterium album</name>
    <dbReference type="NCBI Taxonomy" id="591197"/>
    <lineage>
        <taxon>Bacteria</taxon>
        <taxon>Pseudomonadati</taxon>
        <taxon>Ignavibacteriota</taxon>
        <taxon>Ignavibacteria</taxon>
        <taxon>Ignavibacteriales</taxon>
        <taxon>Ignavibacteriaceae</taxon>
        <taxon>Ignavibacterium</taxon>
    </lineage>
</organism>
<dbReference type="GO" id="GO:0006352">
    <property type="term" value="P:DNA-templated transcription initiation"/>
    <property type="evidence" value="ECO:0007669"/>
    <property type="project" value="InterPro"/>
</dbReference>
<dbReference type="AlphaFoldDB" id="A0A832LKE8"/>
<comment type="similarity">
    <text evidence="2">Belongs to the TonB family.</text>
</comment>
<evidence type="ECO:0000256" key="5">
    <source>
        <dbReference type="ARBA" id="ARBA00022519"/>
    </source>
</evidence>
<evidence type="ECO:0000256" key="4">
    <source>
        <dbReference type="ARBA" id="ARBA00022475"/>
    </source>
</evidence>
<feature type="domain" description="TonB C-terminal" evidence="12">
    <location>
        <begin position="742"/>
        <end position="830"/>
    </location>
</feature>
<feature type="compositionally biased region" description="Basic and acidic residues" evidence="10">
    <location>
        <begin position="374"/>
        <end position="388"/>
    </location>
</feature>
<dbReference type="GO" id="GO:0003677">
    <property type="term" value="F:DNA binding"/>
    <property type="evidence" value="ECO:0007669"/>
    <property type="project" value="InterPro"/>
</dbReference>
<feature type="compositionally biased region" description="Basic and acidic residues" evidence="10">
    <location>
        <begin position="657"/>
        <end position="671"/>
    </location>
</feature>
<comment type="caution">
    <text evidence="13">The sequence shown here is derived from an EMBL/GenBank/DDBJ whole genome shotgun (WGS) entry which is preliminary data.</text>
</comment>
<evidence type="ECO:0000256" key="11">
    <source>
        <dbReference type="SAM" id="Phobius"/>
    </source>
</evidence>
<dbReference type="PROSITE" id="PS52015">
    <property type="entry name" value="TONB_CTD"/>
    <property type="match status" value="1"/>
</dbReference>
<dbReference type="Gene3D" id="3.30.1150.10">
    <property type="match status" value="1"/>
</dbReference>
<dbReference type="Pfam" id="PF08281">
    <property type="entry name" value="Sigma70_r4_2"/>
    <property type="match status" value="1"/>
</dbReference>
<dbReference type="InterPro" id="IPR013249">
    <property type="entry name" value="RNA_pol_sigma70_r4_t2"/>
</dbReference>
<dbReference type="PANTHER" id="PTHR33446">
    <property type="entry name" value="PROTEIN TONB-RELATED"/>
    <property type="match status" value="1"/>
</dbReference>